<evidence type="ECO:0000313" key="9">
    <source>
        <dbReference type="Proteomes" id="UP000315235"/>
    </source>
</evidence>
<dbReference type="Gene3D" id="3.40.50.1820">
    <property type="entry name" value="alpha/beta hydrolase"/>
    <property type="match status" value="1"/>
</dbReference>
<dbReference type="InterPro" id="IPR057737">
    <property type="entry name" value="Condensation_MtbB-like"/>
</dbReference>
<dbReference type="Pfam" id="PF00501">
    <property type="entry name" value="AMP-binding"/>
    <property type="match status" value="1"/>
</dbReference>
<proteinExistence type="inferred from homology"/>
<evidence type="ECO:0000256" key="5">
    <source>
        <dbReference type="ARBA" id="ARBA00022598"/>
    </source>
</evidence>
<dbReference type="InterPro" id="IPR029058">
    <property type="entry name" value="AB_hydrolase_fold"/>
</dbReference>
<dbReference type="SUPFAM" id="SSF53335">
    <property type="entry name" value="S-adenosyl-L-methionine-dependent methyltransferases"/>
    <property type="match status" value="1"/>
</dbReference>
<dbReference type="FunFam" id="3.30.559.10:FF:000023">
    <property type="entry name" value="Non-ribosomal peptide synthetase"/>
    <property type="match status" value="1"/>
</dbReference>
<dbReference type="Pfam" id="PF08242">
    <property type="entry name" value="Methyltransf_12"/>
    <property type="match status" value="1"/>
</dbReference>
<dbReference type="Gene3D" id="3.30.559.10">
    <property type="entry name" value="Chloramphenicol acetyltransferase-like domain"/>
    <property type="match status" value="1"/>
</dbReference>
<dbReference type="InterPro" id="IPR001031">
    <property type="entry name" value="Thioesterase"/>
</dbReference>
<dbReference type="PRINTS" id="PR00154">
    <property type="entry name" value="AMPBINDING"/>
</dbReference>
<dbReference type="InterPro" id="IPR044894">
    <property type="entry name" value="TubC_N_sf"/>
</dbReference>
<dbReference type="InterPro" id="IPR023213">
    <property type="entry name" value="CAT-like_dom_sf"/>
</dbReference>
<dbReference type="InterPro" id="IPR000873">
    <property type="entry name" value="AMP-dep_synth/lig_dom"/>
</dbReference>
<organism evidence="8 9">
    <name type="scientific">Pseudomonas mangiferae</name>
    <dbReference type="NCBI Taxonomy" id="2593654"/>
    <lineage>
        <taxon>Bacteria</taxon>
        <taxon>Pseudomonadati</taxon>
        <taxon>Pseudomonadota</taxon>
        <taxon>Gammaproteobacteria</taxon>
        <taxon>Pseudomonadales</taxon>
        <taxon>Pseudomonadaceae</taxon>
        <taxon>Pseudomonas</taxon>
    </lineage>
</organism>
<keyword evidence="5" id="KW-0436">Ligase</keyword>
<dbReference type="FunFam" id="3.40.50.12780:FF:000012">
    <property type="entry name" value="Non-ribosomal peptide synthetase"/>
    <property type="match status" value="1"/>
</dbReference>
<dbReference type="Proteomes" id="UP000315235">
    <property type="component" value="Unassembled WGS sequence"/>
</dbReference>
<dbReference type="Pfam" id="PF00668">
    <property type="entry name" value="Condensation"/>
    <property type="match status" value="1"/>
</dbReference>
<dbReference type="NCBIfam" id="TIGR01733">
    <property type="entry name" value="AA-adenyl-dom"/>
    <property type="match status" value="1"/>
</dbReference>
<dbReference type="SUPFAM" id="SSF47336">
    <property type="entry name" value="ACP-like"/>
    <property type="match status" value="1"/>
</dbReference>
<dbReference type="PROSITE" id="PS50075">
    <property type="entry name" value="CARRIER"/>
    <property type="match status" value="1"/>
</dbReference>
<dbReference type="InterPro" id="IPR013217">
    <property type="entry name" value="Methyltransf_12"/>
</dbReference>
<dbReference type="InterPro" id="IPR020845">
    <property type="entry name" value="AMP-binding_CS"/>
</dbReference>
<dbReference type="OrthoDB" id="9757559at2"/>
<evidence type="ECO:0000259" key="7">
    <source>
        <dbReference type="PROSITE" id="PS50075"/>
    </source>
</evidence>
<dbReference type="InterPro" id="IPR010071">
    <property type="entry name" value="AA_adenyl_dom"/>
</dbReference>
<evidence type="ECO:0000256" key="3">
    <source>
        <dbReference type="ARBA" id="ARBA00022450"/>
    </source>
</evidence>
<reference evidence="8 9" key="1">
    <citation type="submission" date="2019-07" db="EMBL/GenBank/DDBJ databases">
        <title>Pseudomonas mangiferae sp. nov., isolated from bark of mango tree in Thailand.</title>
        <authorList>
            <person name="Srisuk N."/>
            <person name="Anurat P."/>
        </authorList>
    </citation>
    <scope>NUCLEOTIDE SEQUENCE [LARGE SCALE GENOMIC DNA]</scope>
    <source>
        <strain evidence="8 9">DMKU_BBB3-04</strain>
    </source>
</reference>
<keyword evidence="4" id="KW-0597">Phosphoprotein</keyword>
<protein>
    <submittedName>
        <fullName evidence="8">Amino acid adenylation domain-containing protein</fullName>
    </submittedName>
</protein>
<keyword evidence="3" id="KW-0596">Phosphopantetheine</keyword>
<dbReference type="GO" id="GO:0016874">
    <property type="term" value="F:ligase activity"/>
    <property type="evidence" value="ECO:0007669"/>
    <property type="project" value="UniProtKB-KW"/>
</dbReference>
<dbReference type="GO" id="GO:0009403">
    <property type="term" value="P:toxin biosynthetic process"/>
    <property type="evidence" value="ECO:0007669"/>
    <property type="project" value="UniProtKB-ARBA"/>
</dbReference>
<dbReference type="EMBL" id="VJOY01000008">
    <property type="protein sequence ID" value="TRX74487.1"/>
    <property type="molecule type" value="Genomic_DNA"/>
</dbReference>
<dbReference type="Gene3D" id="3.30.300.30">
    <property type="match status" value="2"/>
</dbReference>
<dbReference type="InterPro" id="IPR042099">
    <property type="entry name" value="ANL_N_sf"/>
</dbReference>
<keyword evidence="9" id="KW-1185">Reference proteome</keyword>
<name>A0A553GYB5_9PSED</name>
<dbReference type="InterPro" id="IPR029063">
    <property type="entry name" value="SAM-dependent_MTases_sf"/>
</dbReference>
<dbReference type="SUPFAM" id="SSF52777">
    <property type="entry name" value="CoA-dependent acyltransferases"/>
    <property type="match status" value="2"/>
</dbReference>
<dbReference type="CDD" id="cd19535">
    <property type="entry name" value="Cyc_NRPS"/>
    <property type="match status" value="1"/>
</dbReference>
<dbReference type="GO" id="GO:0031177">
    <property type="term" value="F:phosphopantetheine binding"/>
    <property type="evidence" value="ECO:0007669"/>
    <property type="project" value="TreeGrafter"/>
</dbReference>
<evidence type="ECO:0000256" key="2">
    <source>
        <dbReference type="ARBA" id="ARBA00004924"/>
    </source>
</evidence>
<accession>A0A553GYB5</accession>
<evidence type="ECO:0000256" key="1">
    <source>
        <dbReference type="ARBA" id="ARBA00001957"/>
    </source>
</evidence>
<dbReference type="CDD" id="cd12114">
    <property type="entry name" value="A_NRPS_TlmIV_like"/>
    <property type="match status" value="1"/>
</dbReference>
<dbReference type="SUPFAM" id="SSF53474">
    <property type="entry name" value="alpha/beta-Hydrolases"/>
    <property type="match status" value="1"/>
</dbReference>
<dbReference type="PROSITE" id="PS00012">
    <property type="entry name" value="PHOSPHOPANTETHEINE"/>
    <property type="match status" value="1"/>
</dbReference>
<dbReference type="InterPro" id="IPR041464">
    <property type="entry name" value="TubC_N"/>
</dbReference>
<dbReference type="GO" id="GO:0005737">
    <property type="term" value="C:cytoplasm"/>
    <property type="evidence" value="ECO:0007669"/>
    <property type="project" value="TreeGrafter"/>
</dbReference>
<dbReference type="SUPFAM" id="SSF56801">
    <property type="entry name" value="Acetyl-CoA synthetase-like"/>
    <property type="match status" value="1"/>
</dbReference>
<comment type="similarity">
    <text evidence="6">Belongs to the NRP synthetase family.</text>
</comment>
<dbReference type="GO" id="GO:0043041">
    <property type="term" value="P:amino acid activation for nonribosomal peptide biosynthetic process"/>
    <property type="evidence" value="ECO:0007669"/>
    <property type="project" value="TreeGrafter"/>
</dbReference>
<dbReference type="PANTHER" id="PTHR45527:SF10">
    <property type="entry name" value="PYOCHELIN SYNTHASE PCHF"/>
    <property type="match status" value="1"/>
</dbReference>
<dbReference type="FunFam" id="3.40.50.980:FF:000001">
    <property type="entry name" value="Non-ribosomal peptide synthetase"/>
    <property type="match status" value="1"/>
</dbReference>
<dbReference type="Gene3D" id="3.40.50.12780">
    <property type="entry name" value="N-terminal domain of ligase-like"/>
    <property type="match status" value="1"/>
</dbReference>
<dbReference type="Pfam" id="PF00975">
    <property type="entry name" value="Thioesterase"/>
    <property type="match status" value="1"/>
</dbReference>
<dbReference type="InterPro" id="IPR036736">
    <property type="entry name" value="ACP-like_sf"/>
</dbReference>
<dbReference type="InterPro" id="IPR045851">
    <property type="entry name" value="AMP-bd_C_sf"/>
</dbReference>
<comment type="cofactor">
    <cofactor evidence="1">
        <name>pantetheine 4'-phosphate</name>
        <dbReference type="ChEBI" id="CHEBI:47942"/>
    </cofactor>
</comment>
<gene>
    <name evidence="8" type="ORF">FM069_13185</name>
</gene>
<dbReference type="InterPro" id="IPR020459">
    <property type="entry name" value="AMP-binding"/>
</dbReference>
<dbReference type="Pfam" id="PF00550">
    <property type="entry name" value="PP-binding"/>
    <property type="match status" value="1"/>
</dbReference>
<dbReference type="Gene3D" id="3.30.559.30">
    <property type="entry name" value="Nonribosomal peptide synthetase, condensation domain"/>
    <property type="match status" value="1"/>
</dbReference>
<dbReference type="InterPro" id="IPR009081">
    <property type="entry name" value="PP-bd_ACP"/>
</dbReference>
<dbReference type="InterPro" id="IPR006162">
    <property type="entry name" value="Ppantetheine_attach_site"/>
</dbReference>
<evidence type="ECO:0000313" key="8">
    <source>
        <dbReference type="EMBL" id="TRX74487.1"/>
    </source>
</evidence>
<sequence length="1816" mass="198324">MSLADLLDTCRARHIELWREADSLRYRAPAGALDADLATRLRTQRDALLAHLADAHGWRAEPDAAHQRFPLTPVQAAYVLGRNPAFDYGGNACHLYVEYRWLADTDPQRLEAAWNVLVARHPMLRAVVEDSAWQRVLPDVPWQTLALHDGRDLDGPAFAAHLDQVRQRLDHACPALDQWPILRPELSLGPDRAILHCSVDFTLVDYASLQLLLGEWRQRYARPDEPPQPLEATFRDYVAFEGRRRASAAWQRDRDWWLQRLPDLPGRPDLPLRAAPEDRGRFRHLHGRLDPATWETLCQLAGEFGLSPAGVALAAFAEVVGRWSQAPTFCLNLTVLDRPPVHPQIGAVLGDFTALSLLAVDVRAGDGFAERARRIGSQMFDDLDHRAFSGVELLRELARQRGRGADLMPVVFTSGIGSVQRLLANAEARVDAPQYMLSQTPQVWLDCQVTDQFGGLEIGWDVRQGLFPDGLPEAMFAAYQTLLQRLAGEPDLWRAGAVLFPEPPVTLAPPLAEHRRGIADGFAERALRTPDAVVLVDRDGEYRYRAVAQRAVAVAEALERLGVRPGQRVAVMLPKSAGQLVAVLGILRAGAAYVPLDIRQPALRRRAILDSAGAAALVCLDAEAFETPLPRLALDRLAADDRWPPPAPRPVAADDLAYVIYTSGSTGTPKGVMLSHGAVRNTLLDINDRYRVGSDDVLLGLAELSFDLSVYDFFGATAAGARVVLPDPDRGSDPSHWAELMARHRVSLWNSVPAQGQMLMDYLEREPALDVPGPRCVLWSGDWIPTGLPTRWWRRWPDSRLFSLGGATEAAIWSIEQPIEPAHTALPSIPYGRALRGQSVEALDSLGRRCPPGVRGEIHIGGVGLALGYAEDPARTAERFVRHPDGRRLYRTGDLGRYLEDGSIEFLGRQDDQVKIRGHRIELAEVDAALLAGPGVAQAATVVLGDAQARSLASFVVLHPVDPPADDGLEPVRQQARQALPQDWGDLDALRAAVAALDRACLASLAAWLAGSGLFRQATPLTEEELGRRLQIPAERQRLLRHWLRQLAEGGYVTRSEAGWMACPDADPIAPDEAWAAFAAQAPAAFWPADLVAYFRDSALCLAEQLAGRVTPASLMFPQGSTHIAEAMYSDGLHARALHQAMAAAVATIVRRQPQRRWRLLELGAGTAAASRAVIEALAPLVEQGVAVDYLFSDVSSYFLAAARTRFAAHPWVRFLRFDLNADPLAQGVAPHSVDLLLSSGALNNALDTPHLLQGLRRLLGADAWLVIQELTREHNEIGISQSLMMENPRDLRQRQDTLFVHRDQWLAWLGQAPGDRAVALAEPGSALDLLGYDVLLARCKTDQAPLDLPALTGFLETRLPSYMLPAQVRALEALPVTANGKVDRRTLAEIAQLREPSPPRGRRDAHAPDSLEAALVALWEQVLDRSGLDAEQDFFAAGGDSLLIAQLIARLRESQPLARPHPFDRLLRWALSQPTPAALARRLREAETAVADVPVAPPTAGTAPAGRPRTAKVRAPCGAGRCLGDPLVTLVPGSGIPRVLVHEGLGTLLAYRPLQEALGRERPLLGLAVHDSQAYLDTPAAHLNAALGRHYAEALWRAGHRQLDLLGYCSGGLLALETAKALVQRGVRVRGLDIVSSYRIPYRIDDERLVLYTFAATLGLATEPLGFPRAERLGEALASALARTPGHLGESALRDALADLGEPLAPLEDVEALRQRVLAAACAGGQPLEARETLYRVFAHSVWASQYAETTPYIGALRLFIPERGSPLIPHHRSALQDDWQARALAGCTAQAVPGGHFDCLGPALAAHLLKESRP</sequence>
<dbReference type="Gene3D" id="1.10.1200.10">
    <property type="entry name" value="ACP-like"/>
    <property type="match status" value="1"/>
</dbReference>
<dbReference type="FunFam" id="3.30.559.30:FF:000006">
    <property type="entry name" value="Yersiniabactin polyketide/non-ribosomal peptide synthetase"/>
    <property type="match status" value="1"/>
</dbReference>
<dbReference type="Gene3D" id="1.10.10.1830">
    <property type="entry name" value="Non-ribosomal peptide synthase, adenylation domain"/>
    <property type="match status" value="1"/>
</dbReference>
<dbReference type="RefSeq" id="WP_143488815.1">
    <property type="nucleotide sequence ID" value="NZ_VJOY01000008.1"/>
</dbReference>
<dbReference type="Gene3D" id="3.40.50.150">
    <property type="entry name" value="Vaccinia Virus protein VP39"/>
    <property type="match status" value="1"/>
</dbReference>
<evidence type="ECO:0000256" key="4">
    <source>
        <dbReference type="ARBA" id="ARBA00022553"/>
    </source>
</evidence>
<comment type="pathway">
    <text evidence="2">Siderophore biosynthesis.</text>
</comment>
<comment type="caution">
    <text evidence="8">The sequence shown here is derived from an EMBL/GenBank/DDBJ whole genome shotgun (WGS) entry which is preliminary data.</text>
</comment>
<evidence type="ECO:0000256" key="6">
    <source>
        <dbReference type="ARBA" id="ARBA00029454"/>
    </source>
</evidence>
<dbReference type="PANTHER" id="PTHR45527">
    <property type="entry name" value="NONRIBOSOMAL PEPTIDE SYNTHETASE"/>
    <property type="match status" value="1"/>
</dbReference>
<dbReference type="InterPro" id="IPR001242">
    <property type="entry name" value="Condensation_dom"/>
</dbReference>
<feature type="domain" description="Carrier" evidence="7">
    <location>
        <begin position="1407"/>
        <end position="1488"/>
    </location>
</feature>
<dbReference type="Pfam" id="PF18563">
    <property type="entry name" value="TubC_N"/>
    <property type="match status" value="1"/>
</dbReference>
<dbReference type="PROSITE" id="PS00455">
    <property type="entry name" value="AMP_BINDING"/>
    <property type="match status" value="1"/>
</dbReference>